<dbReference type="PANTHER" id="PTHR48261">
    <property type="entry name" value="ACETYLGLUCOSAMINYLTRANSFERASE"/>
    <property type="match status" value="1"/>
</dbReference>
<evidence type="ECO:0000256" key="4">
    <source>
        <dbReference type="ARBA" id="ARBA00022676"/>
    </source>
</evidence>
<evidence type="ECO:0000256" key="11">
    <source>
        <dbReference type="ARBA" id="ARBA00023157"/>
    </source>
</evidence>
<dbReference type="GO" id="GO:0015012">
    <property type="term" value="P:heparan sulfate proteoglycan biosynthetic process"/>
    <property type="evidence" value="ECO:0007669"/>
    <property type="project" value="UniProtKB-ARBA"/>
</dbReference>
<evidence type="ECO:0000256" key="2">
    <source>
        <dbReference type="ARBA" id="ARBA00004922"/>
    </source>
</evidence>
<accession>A0A074ZIY4</accession>
<dbReference type="OrthoDB" id="5954868at2759"/>
<evidence type="ECO:0000256" key="3">
    <source>
        <dbReference type="ARBA" id="ARBA00010271"/>
    </source>
</evidence>
<evidence type="ECO:0000256" key="13">
    <source>
        <dbReference type="SAM" id="Phobius"/>
    </source>
</evidence>
<feature type="domain" description="Glycosyl transferase 64" evidence="15">
    <location>
        <begin position="563"/>
        <end position="788"/>
    </location>
</feature>
<sequence length="837" mass="96331">MNWHLPLNDEKPSVRMLRNSYQWALLLATSICTSILLSNIITLCFYLFAHYDFILLTGSPRQAVSSDSSEAGHSFLSLNDWVMLVNQSYGPSAAMGDEAQYLSDSLPCTMETCFDYARCASDFKVYVYSAPPGQPPVSSTYGKILAALRRYRFLTTNPYEACIFIPSLDTLDRDPLSPGFGVQTDQQLNRLPYWNELPRLKTAEQIEVEADDPQRKTVTPGRNHLIFNLYAGTWPGYHEDEYRLSLGQAILAKASFSTTKIRHTFDISLPLIHPQHPEKISLEASGHDASYHTVHQRTKVRRPILLSFKGKRYVSGIGSASRNTLFHLHNGDDVIMVTTCRHGTDWIRYADKRCPVDMTIYDQYDYNELMHNSTFCLVPRGRRLGSYRFLEALEASCIPVMLSNDWELPFSEVIDWSKAVIWADEHLPLTLSLMLRRIPDYRIVQLRQQITFLYSTYFQSVESIVFTTLEIIRDRLAMRRRSYTIWNSPPGGLVLSQKYSFDECDVPLAHLPEHCQQPLLMVVYRKPMSPPLMYLTALVTAGFSMLLPISKTLCHIYPERLSTFASSTFTSESLRKVIVVWLCNSSVPSPTYFTQYFNVEVEVVVEDEFRAALHESEQPSVEVRFQPFAAEIPTLAVFSFGLNMRLSREQLEFAFATWKEFPHRLIGFRVGSHHWNVSTRLWNYDGFDRGPERFYSIVSLDVAFYHRHYHYLYWQMLDHETHKVVNTFTDCEDILLNLLIGHLTHMPPIKLLSQRETHALDWPHHAKVVTEDLVQRSACLQAFAEQFAVLFGPASSDLEIDPSVVQTNTAAQRLYLPLYKSSLFFQPSDNRQKRSVP</sequence>
<dbReference type="InterPro" id="IPR015338">
    <property type="entry name" value="GT64_dom"/>
</dbReference>
<proteinExistence type="inferred from homology"/>
<protein>
    <recommendedName>
        <fullName evidence="18">Exostosin GT47 domain-containing protein</fullName>
    </recommendedName>
</protein>
<evidence type="ECO:0000313" key="16">
    <source>
        <dbReference type="EMBL" id="KER26956.1"/>
    </source>
</evidence>
<keyword evidence="7" id="KW-0256">Endoplasmic reticulum</keyword>
<keyword evidence="5" id="KW-0808">Transferase</keyword>
<comment type="similarity">
    <text evidence="3">Belongs to the glycosyltransferase 47 family.</text>
</comment>
<dbReference type="KEGG" id="ovi:T265_05866"/>
<gene>
    <name evidence="16" type="ORF">T265_05866</name>
</gene>
<dbReference type="GO" id="GO:0016757">
    <property type="term" value="F:glycosyltransferase activity"/>
    <property type="evidence" value="ECO:0007669"/>
    <property type="project" value="UniProtKB-KW"/>
</dbReference>
<reference evidence="16 17" key="1">
    <citation type="submission" date="2013-11" db="EMBL/GenBank/DDBJ databases">
        <title>Opisthorchis viverrini - life in the bile duct.</title>
        <authorList>
            <person name="Young N.D."/>
            <person name="Nagarajan N."/>
            <person name="Lin S.J."/>
            <person name="Korhonen P.K."/>
            <person name="Jex A.R."/>
            <person name="Hall R.S."/>
            <person name="Safavi-Hemami H."/>
            <person name="Kaewkong W."/>
            <person name="Bertrand D."/>
            <person name="Gao S."/>
            <person name="Seet Q."/>
            <person name="Wongkham S."/>
            <person name="Teh B.T."/>
            <person name="Wongkham C."/>
            <person name="Intapan P.M."/>
            <person name="Maleewong W."/>
            <person name="Yang X."/>
            <person name="Hu M."/>
            <person name="Wang Z."/>
            <person name="Hofmann A."/>
            <person name="Sternberg P.W."/>
            <person name="Tan P."/>
            <person name="Wang J."/>
            <person name="Gasser R.B."/>
        </authorList>
    </citation>
    <scope>NUCLEOTIDE SEQUENCE [LARGE SCALE GENOMIC DNA]</scope>
</reference>
<dbReference type="RefSeq" id="XP_009169259.1">
    <property type="nucleotide sequence ID" value="XM_009170995.1"/>
</dbReference>
<comment type="pathway">
    <text evidence="2">Protein modification; protein glycosylation.</text>
</comment>
<dbReference type="CTD" id="20320048"/>
<evidence type="ECO:0000256" key="7">
    <source>
        <dbReference type="ARBA" id="ARBA00022824"/>
    </source>
</evidence>
<evidence type="ECO:0000259" key="14">
    <source>
        <dbReference type="Pfam" id="PF03016"/>
    </source>
</evidence>
<keyword evidence="6 13" id="KW-0812">Transmembrane</keyword>
<keyword evidence="11" id="KW-1015">Disulfide bond</keyword>
<dbReference type="PANTHER" id="PTHR48261:SF3">
    <property type="entry name" value="EXOSTOSIN GLYCOSYLTRANSFERASE 1"/>
    <property type="match status" value="1"/>
</dbReference>
<dbReference type="Proteomes" id="UP000054324">
    <property type="component" value="Unassembled WGS sequence"/>
</dbReference>
<organism evidence="16 17">
    <name type="scientific">Opisthorchis viverrini</name>
    <name type="common">Southeast Asian liver fluke</name>
    <dbReference type="NCBI Taxonomy" id="6198"/>
    <lineage>
        <taxon>Eukaryota</taxon>
        <taxon>Metazoa</taxon>
        <taxon>Spiralia</taxon>
        <taxon>Lophotrochozoa</taxon>
        <taxon>Platyhelminthes</taxon>
        <taxon>Trematoda</taxon>
        <taxon>Digenea</taxon>
        <taxon>Opisthorchiida</taxon>
        <taxon>Opisthorchiata</taxon>
        <taxon>Opisthorchiidae</taxon>
        <taxon>Opisthorchis</taxon>
    </lineage>
</organism>
<dbReference type="EMBL" id="KL596734">
    <property type="protein sequence ID" value="KER26956.1"/>
    <property type="molecule type" value="Genomic_DNA"/>
</dbReference>
<keyword evidence="4" id="KW-0328">Glycosyltransferase</keyword>
<keyword evidence="9 13" id="KW-1133">Transmembrane helix</keyword>
<name>A0A074ZIY4_OPIVI</name>
<keyword evidence="17" id="KW-1185">Reference proteome</keyword>
<keyword evidence="8" id="KW-0735">Signal-anchor</keyword>
<dbReference type="AlphaFoldDB" id="A0A074ZIY4"/>
<feature type="domain" description="Exostosin GT47" evidence="14">
    <location>
        <begin position="121"/>
        <end position="431"/>
    </location>
</feature>
<evidence type="ECO:0000256" key="8">
    <source>
        <dbReference type="ARBA" id="ARBA00022968"/>
    </source>
</evidence>
<comment type="subcellular location">
    <subcellularLocation>
        <location evidence="1">Endoplasmic reticulum membrane</location>
        <topology evidence="1">Single-pass type II membrane protein</topology>
    </subcellularLocation>
</comment>
<keyword evidence="12" id="KW-0325">Glycoprotein</keyword>
<dbReference type="Gene3D" id="3.90.550.10">
    <property type="entry name" value="Spore Coat Polysaccharide Biosynthesis Protein SpsA, Chain A"/>
    <property type="match status" value="1"/>
</dbReference>
<dbReference type="GeneID" id="20320048"/>
<dbReference type="InterPro" id="IPR029044">
    <property type="entry name" value="Nucleotide-diphossugar_trans"/>
</dbReference>
<evidence type="ECO:0000256" key="6">
    <source>
        <dbReference type="ARBA" id="ARBA00022692"/>
    </source>
</evidence>
<evidence type="ECO:0000256" key="1">
    <source>
        <dbReference type="ARBA" id="ARBA00004648"/>
    </source>
</evidence>
<dbReference type="STRING" id="6198.A0A074ZIY4"/>
<dbReference type="InterPro" id="IPR004263">
    <property type="entry name" value="Exostosin"/>
</dbReference>
<keyword evidence="10 13" id="KW-0472">Membrane</keyword>
<dbReference type="Pfam" id="PF03016">
    <property type="entry name" value="Exostosin_GT47"/>
    <property type="match status" value="1"/>
</dbReference>
<feature type="transmembrane region" description="Helical" evidence="13">
    <location>
        <begin position="21"/>
        <end position="49"/>
    </location>
</feature>
<evidence type="ECO:0000256" key="12">
    <source>
        <dbReference type="ARBA" id="ARBA00023180"/>
    </source>
</evidence>
<evidence type="ECO:0000259" key="15">
    <source>
        <dbReference type="Pfam" id="PF09258"/>
    </source>
</evidence>
<dbReference type="InterPro" id="IPR040911">
    <property type="entry name" value="Exostosin_GT47"/>
</dbReference>
<dbReference type="Pfam" id="PF09258">
    <property type="entry name" value="Glyco_transf_64"/>
    <property type="match status" value="1"/>
</dbReference>
<evidence type="ECO:0000256" key="5">
    <source>
        <dbReference type="ARBA" id="ARBA00022679"/>
    </source>
</evidence>
<evidence type="ECO:0000313" key="17">
    <source>
        <dbReference type="Proteomes" id="UP000054324"/>
    </source>
</evidence>
<evidence type="ECO:0000256" key="10">
    <source>
        <dbReference type="ARBA" id="ARBA00023136"/>
    </source>
</evidence>
<evidence type="ECO:0008006" key="18">
    <source>
        <dbReference type="Google" id="ProtNLM"/>
    </source>
</evidence>
<dbReference type="GO" id="GO:0005789">
    <property type="term" value="C:endoplasmic reticulum membrane"/>
    <property type="evidence" value="ECO:0007669"/>
    <property type="project" value="UniProtKB-SubCell"/>
</dbReference>
<evidence type="ECO:0000256" key="9">
    <source>
        <dbReference type="ARBA" id="ARBA00022989"/>
    </source>
</evidence>